<evidence type="ECO:0000256" key="5">
    <source>
        <dbReference type="ARBA" id="ARBA00022679"/>
    </source>
</evidence>
<feature type="domain" description="Aminotransferase class V" evidence="11">
    <location>
        <begin position="25"/>
        <end position="394"/>
    </location>
</feature>
<dbReference type="Proteomes" id="UP000094936">
    <property type="component" value="Unassembled WGS sequence"/>
</dbReference>
<evidence type="ECO:0000256" key="10">
    <source>
        <dbReference type="RuleBase" id="RU004506"/>
    </source>
</evidence>
<evidence type="ECO:0000259" key="11">
    <source>
        <dbReference type="Pfam" id="PF00266"/>
    </source>
</evidence>
<reference evidence="12 13" key="1">
    <citation type="submission" date="2016-05" db="EMBL/GenBank/DDBJ databases">
        <title>Genomic Taxonomy of the Vibrionaceae.</title>
        <authorList>
            <person name="Gomez-Gil B."/>
            <person name="Enciso-Ibarra J."/>
        </authorList>
    </citation>
    <scope>NUCLEOTIDE SEQUENCE [LARGE SCALE GENOMIC DNA]</scope>
    <source>
        <strain evidence="12 13">CAIM 1920</strain>
    </source>
</reference>
<dbReference type="InterPro" id="IPR010970">
    <property type="entry name" value="Cys_dSase_SufS"/>
</dbReference>
<comment type="catalytic activity">
    <reaction evidence="8 10">
        <text>(sulfur carrier)-H + L-cysteine = (sulfur carrier)-SH + L-alanine</text>
        <dbReference type="Rhea" id="RHEA:43892"/>
        <dbReference type="Rhea" id="RHEA-COMP:14737"/>
        <dbReference type="Rhea" id="RHEA-COMP:14739"/>
        <dbReference type="ChEBI" id="CHEBI:29917"/>
        <dbReference type="ChEBI" id="CHEBI:35235"/>
        <dbReference type="ChEBI" id="CHEBI:57972"/>
        <dbReference type="ChEBI" id="CHEBI:64428"/>
        <dbReference type="EC" id="2.8.1.7"/>
    </reaction>
</comment>
<proteinExistence type="inferred from homology"/>
<dbReference type="PANTHER" id="PTHR43586:SF25">
    <property type="entry name" value="CYSTEINE DESULFURASE"/>
    <property type="match status" value="1"/>
</dbReference>
<evidence type="ECO:0000256" key="7">
    <source>
        <dbReference type="ARBA" id="ARBA00023239"/>
    </source>
</evidence>
<dbReference type="RefSeq" id="WP_068904966.1">
    <property type="nucleotide sequence ID" value="NZ_JBHUIF010000009.1"/>
</dbReference>
<dbReference type="InterPro" id="IPR015421">
    <property type="entry name" value="PyrdxlP-dep_Trfase_major"/>
</dbReference>
<protein>
    <recommendedName>
        <fullName evidence="3 10">Cysteine desulfurase</fullName>
        <ecNumber evidence="3 10">2.8.1.7</ecNumber>
    </recommendedName>
</protein>
<evidence type="ECO:0000313" key="13">
    <source>
        <dbReference type="Proteomes" id="UP000094936"/>
    </source>
</evidence>
<dbReference type="EC" id="2.8.1.7" evidence="3 10"/>
<accession>A0A1C3EC55</accession>
<keyword evidence="13" id="KW-1185">Reference proteome</keyword>
<dbReference type="Gene3D" id="3.90.1150.10">
    <property type="entry name" value="Aspartate Aminotransferase, domain 1"/>
    <property type="match status" value="1"/>
</dbReference>
<dbReference type="SUPFAM" id="SSF53383">
    <property type="entry name" value="PLP-dependent transferases"/>
    <property type="match status" value="1"/>
</dbReference>
<dbReference type="GO" id="GO:0030170">
    <property type="term" value="F:pyridoxal phosphate binding"/>
    <property type="evidence" value="ECO:0007669"/>
    <property type="project" value="UniProtKB-UniRule"/>
</dbReference>
<evidence type="ECO:0000256" key="4">
    <source>
        <dbReference type="ARBA" id="ARBA00022490"/>
    </source>
</evidence>
<dbReference type="Gene3D" id="3.40.640.10">
    <property type="entry name" value="Type I PLP-dependent aspartate aminotransferase-like (Major domain)"/>
    <property type="match status" value="1"/>
</dbReference>
<dbReference type="OrthoDB" id="9808002at2"/>
<dbReference type="NCBIfam" id="TIGR01979">
    <property type="entry name" value="sufS"/>
    <property type="match status" value="1"/>
</dbReference>
<sequence length="407" mass="45359">MSPEIGHIRSQFPTLDQEFNHRKLVYLDSAATSQKPNRVIERTDSYYRMQNAAVHRGVHHLSANATDMMEQVRDQVKRFLNAAEREEIVFVHGTTHAINLVANSYGRLAMKEGDEVIITEMEHHANIVPWQLLAKSMGIKVVVWKIEPDGTLNLNTLKDLLNQRTQLLALTHVSNVLGTVNPVNDIISIAKQNGTKVLIDGAQSVMHQSIDVQSLDCDFYVFSGHKLYGPTGIGVLYGRKHLLDQMPPWEGGGAMIDEVRLDGETTFNESPWRFEAGSPNVAGIIGLGEAISFVEEIGFELIQQHESALMSAAMQRLSEIPDITIYGPTHKSGVIAFNLGDLHPFDVGSFLDRYGVAIRTGHHCAMPLMHRYQVPAMCRASIAIYNNKEDIKALCEGLERIRALLMS</sequence>
<dbReference type="PANTHER" id="PTHR43586">
    <property type="entry name" value="CYSTEINE DESULFURASE"/>
    <property type="match status" value="1"/>
</dbReference>
<dbReference type="PROSITE" id="PS00595">
    <property type="entry name" value="AA_TRANSFER_CLASS_5"/>
    <property type="match status" value="1"/>
</dbReference>
<evidence type="ECO:0000256" key="6">
    <source>
        <dbReference type="ARBA" id="ARBA00022898"/>
    </source>
</evidence>
<dbReference type="InterPro" id="IPR000192">
    <property type="entry name" value="Aminotrans_V_dom"/>
</dbReference>
<name>A0A1C3EC55_9GAMM</name>
<evidence type="ECO:0000313" key="12">
    <source>
        <dbReference type="EMBL" id="ODA30836.1"/>
    </source>
</evidence>
<keyword evidence="5 10" id="KW-0808">Transferase</keyword>
<comment type="cofactor">
    <cofactor evidence="1 9">
        <name>pyridoxal 5'-phosphate</name>
        <dbReference type="ChEBI" id="CHEBI:597326"/>
    </cofactor>
</comment>
<evidence type="ECO:0000256" key="2">
    <source>
        <dbReference type="ARBA" id="ARBA00010447"/>
    </source>
</evidence>
<keyword evidence="6 10" id="KW-0663">Pyridoxal phosphate</keyword>
<evidence type="ECO:0000256" key="1">
    <source>
        <dbReference type="ARBA" id="ARBA00001933"/>
    </source>
</evidence>
<dbReference type="GO" id="GO:0006534">
    <property type="term" value="P:cysteine metabolic process"/>
    <property type="evidence" value="ECO:0007669"/>
    <property type="project" value="UniProtKB-UniRule"/>
</dbReference>
<comment type="caution">
    <text evidence="12">The sequence shown here is derived from an EMBL/GenBank/DDBJ whole genome shotgun (WGS) entry which is preliminary data.</text>
</comment>
<dbReference type="STRING" id="1080227.A8L45_19060"/>
<comment type="similarity">
    <text evidence="2 10">Belongs to the class-V pyridoxal-phosphate-dependent aminotransferase family. Csd subfamily.</text>
</comment>
<keyword evidence="7 12" id="KW-0456">Lyase</keyword>
<dbReference type="CDD" id="cd06453">
    <property type="entry name" value="SufS_like"/>
    <property type="match status" value="1"/>
</dbReference>
<gene>
    <name evidence="12" type="ORF">A8L45_19060</name>
</gene>
<organism evidence="12 13">
    <name type="scientific">Veronia pacifica</name>
    <dbReference type="NCBI Taxonomy" id="1080227"/>
    <lineage>
        <taxon>Bacteria</taxon>
        <taxon>Pseudomonadati</taxon>
        <taxon>Pseudomonadota</taxon>
        <taxon>Gammaproteobacteria</taxon>
        <taxon>Vibrionales</taxon>
        <taxon>Vibrionaceae</taxon>
        <taxon>Veronia</taxon>
    </lineage>
</organism>
<comment type="function">
    <text evidence="10">Catalyzes the removal of elemental sulfur and selenium atoms from L-cysteine, L-cystine, L-selenocysteine, and L-selenocystine to produce L-alanine.</text>
</comment>
<dbReference type="InterPro" id="IPR015424">
    <property type="entry name" value="PyrdxlP-dep_Trfase"/>
</dbReference>
<dbReference type="EMBL" id="LYBM01000046">
    <property type="protein sequence ID" value="ODA30836.1"/>
    <property type="molecule type" value="Genomic_DNA"/>
</dbReference>
<evidence type="ECO:0000256" key="9">
    <source>
        <dbReference type="RuleBase" id="RU004504"/>
    </source>
</evidence>
<dbReference type="GO" id="GO:0016829">
    <property type="term" value="F:lyase activity"/>
    <property type="evidence" value="ECO:0007669"/>
    <property type="project" value="UniProtKB-KW"/>
</dbReference>
<dbReference type="AlphaFoldDB" id="A0A1C3EC55"/>
<keyword evidence="4" id="KW-0963">Cytoplasm</keyword>
<dbReference type="GO" id="GO:0031071">
    <property type="term" value="F:cysteine desulfurase activity"/>
    <property type="evidence" value="ECO:0007669"/>
    <property type="project" value="UniProtKB-UniRule"/>
</dbReference>
<dbReference type="InterPro" id="IPR015422">
    <property type="entry name" value="PyrdxlP-dep_Trfase_small"/>
</dbReference>
<dbReference type="Pfam" id="PF00266">
    <property type="entry name" value="Aminotran_5"/>
    <property type="match status" value="1"/>
</dbReference>
<evidence type="ECO:0000256" key="8">
    <source>
        <dbReference type="ARBA" id="ARBA00050776"/>
    </source>
</evidence>
<dbReference type="InterPro" id="IPR020578">
    <property type="entry name" value="Aminotrans_V_PyrdxlP_BS"/>
</dbReference>
<evidence type="ECO:0000256" key="3">
    <source>
        <dbReference type="ARBA" id="ARBA00012239"/>
    </source>
</evidence>